<feature type="binding site" evidence="10">
    <location>
        <position position="78"/>
    </location>
    <ligand>
        <name>Na(+)</name>
        <dbReference type="ChEBI" id="CHEBI:29101"/>
        <note>structural</note>
    </ligand>
</feature>
<keyword evidence="10" id="KW-0915">Sodium</keyword>
<keyword evidence="10" id="KW-0479">Metal-binding</keyword>
<keyword evidence="2 10" id="KW-1003">Cell membrane</keyword>
<keyword evidence="10" id="KW-0406">Ion transport</keyword>
<keyword evidence="12" id="KW-1185">Reference proteome</keyword>
<organism evidence="11 12">
    <name type="scientific">Nocardioides caricicola</name>
    <dbReference type="NCBI Taxonomy" id="634770"/>
    <lineage>
        <taxon>Bacteria</taxon>
        <taxon>Bacillati</taxon>
        <taxon>Actinomycetota</taxon>
        <taxon>Actinomycetes</taxon>
        <taxon>Propionibacteriales</taxon>
        <taxon>Nocardioidaceae</taxon>
        <taxon>Nocardioides</taxon>
    </lineage>
</organism>
<feature type="transmembrane region" description="Helical" evidence="10">
    <location>
        <begin position="40"/>
        <end position="61"/>
    </location>
</feature>
<comment type="catalytic activity">
    <reaction evidence="8">
        <text>fluoride(in) = fluoride(out)</text>
        <dbReference type="Rhea" id="RHEA:76159"/>
        <dbReference type="ChEBI" id="CHEBI:17051"/>
    </reaction>
    <physiologicalReaction direction="left-to-right" evidence="8">
        <dbReference type="Rhea" id="RHEA:76160"/>
    </physiologicalReaction>
</comment>
<dbReference type="InterPro" id="IPR003691">
    <property type="entry name" value="FluC"/>
</dbReference>
<evidence type="ECO:0000256" key="2">
    <source>
        <dbReference type="ARBA" id="ARBA00022475"/>
    </source>
</evidence>
<reference evidence="12" key="1">
    <citation type="journal article" date="2019" name="Int. J. Syst. Evol. Microbiol.">
        <title>The Global Catalogue of Microorganisms (GCM) 10K type strain sequencing project: providing services to taxonomists for standard genome sequencing and annotation.</title>
        <authorList>
            <consortium name="The Broad Institute Genomics Platform"/>
            <consortium name="The Broad Institute Genome Sequencing Center for Infectious Disease"/>
            <person name="Wu L."/>
            <person name="Ma J."/>
        </authorList>
    </citation>
    <scope>NUCLEOTIDE SEQUENCE [LARGE SCALE GENOMIC DNA]</scope>
    <source>
        <strain evidence="12">KACC 13778</strain>
    </source>
</reference>
<evidence type="ECO:0000256" key="5">
    <source>
        <dbReference type="ARBA" id="ARBA00023136"/>
    </source>
</evidence>
<evidence type="ECO:0000256" key="3">
    <source>
        <dbReference type="ARBA" id="ARBA00022692"/>
    </source>
</evidence>
<sequence length="133" mass="13227">MRAAPAPRLVVAVAVGGALGALARWGVGEAFPTGAEAFPWATFAVNVVGSFALALLPAFALVRRSRTVAVALGPGVLGGFTTLSAYSEQARALLDADRVGVAALYLVGTLAACLLAVSVGSRLAGPEPPGAVE</sequence>
<evidence type="ECO:0000256" key="7">
    <source>
        <dbReference type="ARBA" id="ARBA00035120"/>
    </source>
</evidence>
<dbReference type="PANTHER" id="PTHR28259">
    <property type="entry name" value="FLUORIDE EXPORT PROTEIN 1-RELATED"/>
    <property type="match status" value="1"/>
</dbReference>
<dbReference type="Proteomes" id="UP001595956">
    <property type="component" value="Unassembled WGS sequence"/>
</dbReference>
<evidence type="ECO:0000313" key="12">
    <source>
        <dbReference type="Proteomes" id="UP001595956"/>
    </source>
</evidence>
<name>A0ABW0MZ32_9ACTN</name>
<comment type="function">
    <text evidence="9 10">Fluoride-specific ion channel. Important for reducing fluoride concentration in the cell, thus reducing its toxicity.</text>
</comment>
<evidence type="ECO:0000256" key="1">
    <source>
        <dbReference type="ARBA" id="ARBA00004651"/>
    </source>
</evidence>
<proteinExistence type="inferred from homology"/>
<keyword evidence="6 10" id="KW-0407">Ion channel</keyword>
<dbReference type="HAMAP" id="MF_00454">
    <property type="entry name" value="FluC"/>
    <property type="match status" value="1"/>
</dbReference>
<dbReference type="EMBL" id="JBHSMD010000001">
    <property type="protein sequence ID" value="MFC5491897.1"/>
    <property type="molecule type" value="Genomic_DNA"/>
</dbReference>
<comment type="similarity">
    <text evidence="7 10">Belongs to the fluoride channel Fluc/FEX (TC 1.A.43) family.</text>
</comment>
<dbReference type="RefSeq" id="WP_345177894.1">
    <property type="nucleotide sequence ID" value="NZ_BAABFQ010000006.1"/>
</dbReference>
<accession>A0ABW0MZ32</accession>
<protein>
    <recommendedName>
        <fullName evidence="10">Fluoride-specific ion channel FluC</fullName>
    </recommendedName>
</protein>
<evidence type="ECO:0000256" key="4">
    <source>
        <dbReference type="ARBA" id="ARBA00022989"/>
    </source>
</evidence>
<keyword evidence="10" id="KW-0813">Transport</keyword>
<comment type="subcellular location">
    <subcellularLocation>
        <location evidence="1 10">Cell membrane</location>
        <topology evidence="1 10">Multi-pass membrane protein</topology>
    </subcellularLocation>
</comment>
<evidence type="ECO:0000313" key="11">
    <source>
        <dbReference type="EMBL" id="MFC5491897.1"/>
    </source>
</evidence>
<gene>
    <name evidence="10" type="primary">fluC</name>
    <name evidence="10" type="synonym">crcB</name>
    <name evidence="11" type="ORF">ACFPKY_02225</name>
</gene>
<evidence type="ECO:0000256" key="8">
    <source>
        <dbReference type="ARBA" id="ARBA00035585"/>
    </source>
</evidence>
<dbReference type="PANTHER" id="PTHR28259:SF1">
    <property type="entry name" value="FLUORIDE EXPORT PROTEIN 1-RELATED"/>
    <property type="match status" value="1"/>
</dbReference>
<evidence type="ECO:0000256" key="9">
    <source>
        <dbReference type="ARBA" id="ARBA00049940"/>
    </source>
</evidence>
<keyword evidence="3 10" id="KW-0812">Transmembrane</keyword>
<feature type="binding site" evidence="10">
    <location>
        <position position="81"/>
    </location>
    <ligand>
        <name>Na(+)</name>
        <dbReference type="ChEBI" id="CHEBI:29101"/>
        <note>structural</note>
    </ligand>
</feature>
<comment type="caution">
    <text evidence="11">The sequence shown here is derived from an EMBL/GenBank/DDBJ whole genome shotgun (WGS) entry which is preliminary data.</text>
</comment>
<feature type="transmembrane region" description="Helical" evidence="10">
    <location>
        <begin position="68"/>
        <end position="87"/>
    </location>
</feature>
<feature type="transmembrane region" description="Helical" evidence="10">
    <location>
        <begin position="99"/>
        <end position="119"/>
    </location>
</feature>
<comment type="activity regulation">
    <text evidence="10">Na(+) is not transported, but it plays an essential structural role and its presence is essential for fluoride channel function.</text>
</comment>
<keyword evidence="4 10" id="KW-1133">Transmembrane helix</keyword>
<keyword evidence="5 10" id="KW-0472">Membrane</keyword>
<evidence type="ECO:0000256" key="6">
    <source>
        <dbReference type="ARBA" id="ARBA00023303"/>
    </source>
</evidence>
<dbReference type="Pfam" id="PF02537">
    <property type="entry name" value="CRCB"/>
    <property type="match status" value="1"/>
</dbReference>
<evidence type="ECO:0000256" key="10">
    <source>
        <dbReference type="HAMAP-Rule" id="MF_00454"/>
    </source>
</evidence>